<dbReference type="Proteomes" id="UP001213623">
    <property type="component" value="Chromosome 6"/>
</dbReference>
<sequence length="157" mass="17571">MLKFLELRYGDKCQTTLVPNSRNSNSSTLDFDLASQLEDINKRDSSGKGHNSMSDSFTTQRFSEGHSVVNASVSTHRIKLMRQGKHPKMIAVSMPTNFSRQSLMLKAQEKLGHSIQTLHTQETPGGPQLYTDEELQTWLNDCLAQGKKLLLFVGPTC</sequence>
<accession>A0AAF0ESZ1</accession>
<gene>
    <name evidence="1" type="ORF">MNAN1_003284</name>
</gene>
<organism evidence="1 2">
    <name type="scientific">Malassezia nana</name>
    <dbReference type="NCBI Taxonomy" id="180528"/>
    <lineage>
        <taxon>Eukaryota</taxon>
        <taxon>Fungi</taxon>
        <taxon>Dikarya</taxon>
        <taxon>Basidiomycota</taxon>
        <taxon>Ustilaginomycotina</taxon>
        <taxon>Malasseziomycetes</taxon>
        <taxon>Malasseziales</taxon>
        <taxon>Malasseziaceae</taxon>
        <taxon>Malassezia</taxon>
    </lineage>
</organism>
<name>A0AAF0ESZ1_9BASI</name>
<protein>
    <submittedName>
        <fullName evidence="1">Uncharacterized protein</fullName>
    </submittedName>
</protein>
<reference evidence="1" key="1">
    <citation type="submission" date="2023-03" db="EMBL/GenBank/DDBJ databases">
        <title>Mating type loci evolution in Malassezia.</title>
        <authorList>
            <person name="Coelho M.A."/>
        </authorList>
    </citation>
    <scope>NUCLEOTIDE SEQUENCE</scope>
    <source>
        <strain evidence="1">CBS 9557</strain>
    </source>
</reference>
<proteinExistence type="predicted"/>
<evidence type="ECO:0000313" key="1">
    <source>
        <dbReference type="EMBL" id="WFD28276.1"/>
    </source>
</evidence>
<dbReference type="AlphaFoldDB" id="A0AAF0ESZ1"/>
<evidence type="ECO:0000313" key="2">
    <source>
        <dbReference type="Proteomes" id="UP001213623"/>
    </source>
</evidence>
<dbReference type="EMBL" id="CP119897">
    <property type="protein sequence ID" value="WFD28276.1"/>
    <property type="molecule type" value="Genomic_DNA"/>
</dbReference>
<keyword evidence="2" id="KW-1185">Reference proteome</keyword>